<feature type="region of interest" description="Disordered" evidence="1">
    <location>
        <begin position="67"/>
        <end position="207"/>
    </location>
</feature>
<feature type="compositionally biased region" description="Basic and acidic residues" evidence="1">
    <location>
        <begin position="69"/>
        <end position="93"/>
    </location>
</feature>
<dbReference type="AlphaFoldDB" id="A0A1L9UUF6"/>
<feature type="region of interest" description="Disordered" evidence="1">
    <location>
        <begin position="1"/>
        <end position="54"/>
    </location>
</feature>
<name>A0A1L9UUF6_ASPBC</name>
<evidence type="ECO:0000256" key="1">
    <source>
        <dbReference type="SAM" id="MobiDB-lite"/>
    </source>
</evidence>
<dbReference type="GeneID" id="93569687"/>
<reference evidence="3" key="1">
    <citation type="journal article" date="2017" name="Genome Biol.">
        <title>Comparative genomics reveals high biological diversity and specific adaptations in the industrially and medically important fungal genus Aspergillus.</title>
        <authorList>
            <person name="de Vries R.P."/>
            <person name="Riley R."/>
            <person name="Wiebenga A."/>
            <person name="Aguilar-Osorio G."/>
            <person name="Amillis S."/>
            <person name="Uchima C.A."/>
            <person name="Anderluh G."/>
            <person name="Asadollahi M."/>
            <person name="Askin M."/>
            <person name="Barry K."/>
            <person name="Battaglia E."/>
            <person name="Bayram O."/>
            <person name="Benocci T."/>
            <person name="Braus-Stromeyer S.A."/>
            <person name="Caldana C."/>
            <person name="Canovas D."/>
            <person name="Cerqueira G.C."/>
            <person name="Chen F."/>
            <person name="Chen W."/>
            <person name="Choi C."/>
            <person name="Clum A."/>
            <person name="Dos Santos R.A."/>
            <person name="Damasio A.R."/>
            <person name="Diallinas G."/>
            <person name="Emri T."/>
            <person name="Fekete E."/>
            <person name="Flipphi M."/>
            <person name="Freyberg S."/>
            <person name="Gallo A."/>
            <person name="Gournas C."/>
            <person name="Habgood R."/>
            <person name="Hainaut M."/>
            <person name="Harispe M.L."/>
            <person name="Henrissat B."/>
            <person name="Hilden K.S."/>
            <person name="Hope R."/>
            <person name="Hossain A."/>
            <person name="Karabika E."/>
            <person name="Karaffa L."/>
            <person name="Karanyi Z."/>
            <person name="Krasevec N."/>
            <person name="Kuo A."/>
            <person name="Kusch H."/>
            <person name="LaButti K."/>
            <person name="Lagendijk E.L."/>
            <person name="Lapidus A."/>
            <person name="Levasseur A."/>
            <person name="Lindquist E."/>
            <person name="Lipzen A."/>
            <person name="Logrieco A.F."/>
            <person name="MacCabe A."/>
            <person name="Maekelae M.R."/>
            <person name="Malavazi I."/>
            <person name="Melin P."/>
            <person name="Meyer V."/>
            <person name="Mielnichuk N."/>
            <person name="Miskei M."/>
            <person name="Molnar A.P."/>
            <person name="Mule G."/>
            <person name="Ngan C.Y."/>
            <person name="Orejas M."/>
            <person name="Orosz E."/>
            <person name="Ouedraogo J.P."/>
            <person name="Overkamp K.M."/>
            <person name="Park H.-S."/>
            <person name="Perrone G."/>
            <person name="Piumi F."/>
            <person name="Punt P.J."/>
            <person name="Ram A.F."/>
            <person name="Ramon A."/>
            <person name="Rauscher S."/>
            <person name="Record E."/>
            <person name="Riano-Pachon D.M."/>
            <person name="Robert V."/>
            <person name="Roehrig J."/>
            <person name="Ruller R."/>
            <person name="Salamov A."/>
            <person name="Salih N.S."/>
            <person name="Samson R.A."/>
            <person name="Sandor E."/>
            <person name="Sanguinetti M."/>
            <person name="Schuetze T."/>
            <person name="Sepcic K."/>
            <person name="Shelest E."/>
            <person name="Sherlock G."/>
            <person name="Sophianopoulou V."/>
            <person name="Squina F.M."/>
            <person name="Sun H."/>
            <person name="Susca A."/>
            <person name="Todd R.B."/>
            <person name="Tsang A."/>
            <person name="Unkles S.E."/>
            <person name="van de Wiele N."/>
            <person name="van Rossen-Uffink D."/>
            <person name="Oliveira J.V."/>
            <person name="Vesth T.C."/>
            <person name="Visser J."/>
            <person name="Yu J.-H."/>
            <person name="Zhou M."/>
            <person name="Andersen M.R."/>
            <person name="Archer D.B."/>
            <person name="Baker S.E."/>
            <person name="Benoit I."/>
            <person name="Brakhage A.A."/>
            <person name="Braus G.H."/>
            <person name="Fischer R."/>
            <person name="Frisvad J.C."/>
            <person name="Goldman G.H."/>
            <person name="Houbraken J."/>
            <person name="Oakley B."/>
            <person name="Pocsi I."/>
            <person name="Scazzocchio C."/>
            <person name="Seiboth B."/>
            <person name="vanKuyk P.A."/>
            <person name="Wortman J."/>
            <person name="Dyer P.S."/>
            <person name="Grigoriev I.V."/>
        </authorList>
    </citation>
    <scope>NUCLEOTIDE SEQUENCE [LARGE SCALE GENOMIC DNA]</scope>
    <source>
        <strain evidence="3">CBS 101740 / IMI 381727 / IBT 21946</strain>
    </source>
</reference>
<dbReference type="VEuPathDB" id="FungiDB:ASPBRDRAFT_118852"/>
<dbReference type="EMBL" id="KV878681">
    <property type="protein sequence ID" value="OJJ75226.1"/>
    <property type="molecule type" value="Genomic_DNA"/>
</dbReference>
<dbReference type="OrthoDB" id="5275938at2759"/>
<feature type="compositionally biased region" description="Basic and acidic residues" evidence="1">
    <location>
        <begin position="101"/>
        <end position="148"/>
    </location>
</feature>
<dbReference type="RefSeq" id="XP_067482474.1">
    <property type="nucleotide sequence ID" value="XM_067617199.1"/>
</dbReference>
<proteinExistence type="predicted"/>
<dbReference type="STRING" id="767769.A0A1L9UUF6"/>
<evidence type="ECO:0000313" key="2">
    <source>
        <dbReference type="EMBL" id="OJJ75226.1"/>
    </source>
</evidence>
<protein>
    <submittedName>
        <fullName evidence="2">Uncharacterized protein</fullName>
    </submittedName>
</protein>
<sequence>MDHTKDVSPTQKDKPPLVRKVGLPAGPIENVSNKKKRAREEDSDNEIIDDRKRPCIHLLDVAMKVLKINSDKNSKSKSNTDTDERSSSNENKDTNSSSGKETSKSDTVSDKHSLSNKSIDTKDSSSKELSDESKAGTDEHSASNKKLDTTNGNNSNDERESAWSVGSDSSDEDDDMDVSDAESWGYEHMNDTTNTDDNNNSNDDEDDGRLRIQLIQPIHQDKVKTRRPIIQEDVDDTSSEDELEGDDCMSDAGCVDVSSSTAFPGCEFLEKFADKPGHVHNLTSGGKEVLIKITTYHPPTLICASVNDLPLRSNVHAKIWGYKEETAAEENVQLVFCAPRTEIVYDDINPVAMLWVLLAMRRSLYSLRVELALLKDIAVIVDRFQLQGVLEEVLPIWLRYVYLREDGKNIPNHAELLDWVLYITWVFRAEKDFRQATRGLIIDYYALPDPPKNPYTPKSIYNAIYNARRQVNGELQSAIMEHLWCLNPGNDHMPHYVRLCSHDFRPELNACFEFTRSPKRYKKSPNGILLEVYKVVRRAEVVGMMNDTYPTCVIHPHWVLHGCEKTIWECLGISLDGNIVEELSDSENESHSPLQFNFDAVNWPCTKWVGEGADEYPYQDALARGHEVEAKHRSHS</sequence>
<gene>
    <name evidence="2" type="ORF">ASPBRDRAFT_118852</name>
</gene>
<feature type="compositionally biased region" description="Acidic residues" evidence="1">
    <location>
        <begin position="169"/>
        <end position="180"/>
    </location>
</feature>
<feature type="compositionally biased region" description="Low complexity" evidence="1">
    <location>
        <begin position="191"/>
        <end position="201"/>
    </location>
</feature>
<organism evidence="2 3">
    <name type="scientific">Aspergillus brasiliensis (strain CBS 101740 / IMI 381727 / IBT 21946)</name>
    <dbReference type="NCBI Taxonomy" id="767769"/>
    <lineage>
        <taxon>Eukaryota</taxon>
        <taxon>Fungi</taxon>
        <taxon>Dikarya</taxon>
        <taxon>Ascomycota</taxon>
        <taxon>Pezizomycotina</taxon>
        <taxon>Eurotiomycetes</taxon>
        <taxon>Eurotiomycetidae</taxon>
        <taxon>Eurotiales</taxon>
        <taxon>Aspergillaceae</taxon>
        <taxon>Aspergillus</taxon>
        <taxon>Aspergillus subgen. Circumdati</taxon>
    </lineage>
</organism>
<dbReference type="Proteomes" id="UP000184499">
    <property type="component" value="Unassembled WGS sequence"/>
</dbReference>
<evidence type="ECO:0000313" key="3">
    <source>
        <dbReference type="Proteomes" id="UP000184499"/>
    </source>
</evidence>
<accession>A0A1L9UUF6</accession>
<feature type="compositionally biased region" description="Basic and acidic residues" evidence="1">
    <location>
        <begin position="1"/>
        <end position="16"/>
    </location>
</feature>
<keyword evidence="3" id="KW-1185">Reference proteome</keyword>